<dbReference type="Proteomes" id="UP000008694">
    <property type="component" value="Unassembled WGS sequence"/>
</dbReference>
<sequence length="233" mass="26546">MGYYQRDSKGERGGDCYFELWLRLWLWRGKGIAYAALFPFFGENYGEVSAMVVASDCHRQNQGDRLLALISDLYHVCTLLSISELGLHERIQSNDDINLVKKGVHKARIMQQLEFSISVENDINPTLLFGSSIFMDVHQIQVEDKCSNVFFLVLYLHDCPRCLGIGSARISSEVTSAKTSFQKMVLRLVVSVSSKQPLHFVFVSYSYFLYLYPSNNGTHLQLILVFTIDCQSC</sequence>
<dbReference type="Gramene" id="fgenesh1_pg.C_scaffold_2000195">
    <property type="protein sequence ID" value="fgenesh1_pg.C_scaffold_2000195"/>
    <property type="gene ID" value="fgenesh1_pg.C_scaffold_2000195"/>
</dbReference>
<evidence type="ECO:0000313" key="1">
    <source>
        <dbReference type="EMBL" id="EFH64257.1"/>
    </source>
</evidence>
<keyword evidence="2" id="KW-1185">Reference proteome</keyword>
<dbReference type="HOGENOM" id="CLU_1191298_0_0_1"/>
<organism evidence="2">
    <name type="scientific">Arabidopsis lyrata subsp. lyrata</name>
    <name type="common">Lyre-leaved rock-cress</name>
    <dbReference type="NCBI Taxonomy" id="81972"/>
    <lineage>
        <taxon>Eukaryota</taxon>
        <taxon>Viridiplantae</taxon>
        <taxon>Streptophyta</taxon>
        <taxon>Embryophyta</taxon>
        <taxon>Tracheophyta</taxon>
        <taxon>Spermatophyta</taxon>
        <taxon>Magnoliopsida</taxon>
        <taxon>eudicotyledons</taxon>
        <taxon>Gunneridae</taxon>
        <taxon>Pentapetalae</taxon>
        <taxon>rosids</taxon>
        <taxon>malvids</taxon>
        <taxon>Brassicales</taxon>
        <taxon>Brassicaceae</taxon>
        <taxon>Camelineae</taxon>
        <taxon>Arabidopsis</taxon>
    </lineage>
</organism>
<accession>D7KU55</accession>
<reference evidence="2" key="1">
    <citation type="journal article" date="2011" name="Nat. Genet.">
        <title>The Arabidopsis lyrata genome sequence and the basis of rapid genome size change.</title>
        <authorList>
            <person name="Hu T.T."/>
            <person name="Pattyn P."/>
            <person name="Bakker E.G."/>
            <person name="Cao J."/>
            <person name="Cheng J.-F."/>
            <person name="Clark R.M."/>
            <person name="Fahlgren N."/>
            <person name="Fawcett J.A."/>
            <person name="Grimwood J."/>
            <person name="Gundlach H."/>
            <person name="Haberer G."/>
            <person name="Hollister J.D."/>
            <person name="Ossowski S."/>
            <person name="Ottilar R.P."/>
            <person name="Salamov A.A."/>
            <person name="Schneeberger K."/>
            <person name="Spannagl M."/>
            <person name="Wang X."/>
            <person name="Yang L."/>
            <person name="Nasrallah M.E."/>
            <person name="Bergelson J."/>
            <person name="Carrington J.C."/>
            <person name="Gaut B.S."/>
            <person name="Schmutz J."/>
            <person name="Mayer K.F.X."/>
            <person name="Van de Peer Y."/>
            <person name="Grigoriev I.V."/>
            <person name="Nordborg M."/>
            <person name="Weigel D."/>
            <person name="Guo Y.-L."/>
        </authorList>
    </citation>
    <scope>NUCLEOTIDE SEQUENCE [LARGE SCALE GENOMIC DNA]</scope>
    <source>
        <strain evidence="2">cv. MN47</strain>
    </source>
</reference>
<evidence type="ECO:0000313" key="2">
    <source>
        <dbReference type="Proteomes" id="UP000008694"/>
    </source>
</evidence>
<proteinExistence type="predicted"/>
<protein>
    <submittedName>
        <fullName evidence="1">Uncharacterized protein</fullName>
    </submittedName>
</protein>
<gene>
    <name evidence="1" type="ORF">ARALYDRAFT_338096</name>
</gene>
<dbReference type="AlphaFoldDB" id="D7KU55"/>
<dbReference type="STRING" id="81972.D7KU55"/>
<name>D7KU55_ARALL</name>
<dbReference type="EMBL" id="GL348714">
    <property type="protein sequence ID" value="EFH64257.1"/>
    <property type="molecule type" value="Genomic_DNA"/>
</dbReference>